<dbReference type="Proteomes" id="UP000325313">
    <property type="component" value="Unassembled WGS sequence"/>
</dbReference>
<evidence type="ECO:0000313" key="3">
    <source>
        <dbReference type="Proteomes" id="UP000324748"/>
    </source>
</evidence>
<reference evidence="3 4" key="1">
    <citation type="submission" date="2019-05" db="EMBL/GenBank/DDBJ databases">
        <title>Emergence of the Ug99 lineage of the wheat stem rust pathogen through somatic hybridization.</title>
        <authorList>
            <person name="Li F."/>
            <person name="Upadhyaya N.M."/>
            <person name="Sperschneider J."/>
            <person name="Matny O."/>
            <person name="Nguyen-Phuc H."/>
            <person name="Mago R."/>
            <person name="Raley C."/>
            <person name="Miller M.E."/>
            <person name="Silverstein K.A.T."/>
            <person name="Henningsen E."/>
            <person name="Hirsch C.D."/>
            <person name="Visser B."/>
            <person name="Pretorius Z.A."/>
            <person name="Steffenson B.J."/>
            <person name="Schwessinger B."/>
            <person name="Dodds P.N."/>
            <person name="Figueroa M."/>
        </authorList>
    </citation>
    <scope>NUCLEOTIDE SEQUENCE [LARGE SCALE GENOMIC DNA]</scope>
    <source>
        <strain evidence="1">21-0</strain>
        <strain evidence="2 4">Ug99</strain>
    </source>
</reference>
<dbReference type="EMBL" id="VSWC01000131">
    <property type="protein sequence ID" value="KAA1081279.1"/>
    <property type="molecule type" value="Genomic_DNA"/>
</dbReference>
<sequence length="121" mass="13876">MDNSKPPVVTRLISTRPVLSVSDHQSLATTVTITKTEDNIVYMVGAVTSHQDIGFTPYLEENICKLRAPIPLTIFDREWQKKALMAHMLLKPSKSSEDKAYRVLAYHDEWTQTHLVWTKNH</sequence>
<dbReference type="EMBL" id="VDEP01000111">
    <property type="protein sequence ID" value="KAA1130230.1"/>
    <property type="molecule type" value="Genomic_DNA"/>
</dbReference>
<accession>A0A5B0MZM9</accession>
<keyword evidence="3" id="KW-1185">Reference proteome</keyword>
<gene>
    <name evidence="1" type="ORF">PGT21_032915</name>
    <name evidence="2" type="ORF">PGTUg99_013846</name>
</gene>
<dbReference type="Proteomes" id="UP000324748">
    <property type="component" value="Unassembled WGS sequence"/>
</dbReference>
<protein>
    <submittedName>
        <fullName evidence="1">Uncharacterized protein</fullName>
    </submittedName>
</protein>
<dbReference type="OrthoDB" id="2504239at2759"/>
<name>A0A5B0MZM9_PUCGR</name>
<organism evidence="1 3">
    <name type="scientific">Puccinia graminis f. sp. tritici</name>
    <dbReference type="NCBI Taxonomy" id="56615"/>
    <lineage>
        <taxon>Eukaryota</taxon>
        <taxon>Fungi</taxon>
        <taxon>Dikarya</taxon>
        <taxon>Basidiomycota</taxon>
        <taxon>Pucciniomycotina</taxon>
        <taxon>Pucciniomycetes</taxon>
        <taxon>Pucciniales</taxon>
        <taxon>Pucciniaceae</taxon>
        <taxon>Puccinia</taxon>
    </lineage>
</organism>
<dbReference type="AlphaFoldDB" id="A0A5B0MZM9"/>
<proteinExistence type="predicted"/>
<comment type="caution">
    <text evidence="1">The sequence shown here is derived from an EMBL/GenBank/DDBJ whole genome shotgun (WGS) entry which is preliminary data.</text>
</comment>
<evidence type="ECO:0000313" key="2">
    <source>
        <dbReference type="EMBL" id="KAA1130230.1"/>
    </source>
</evidence>
<evidence type="ECO:0000313" key="4">
    <source>
        <dbReference type="Proteomes" id="UP000325313"/>
    </source>
</evidence>
<evidence type="ECO:0000313" key="1">
    <source>
        <dbReference type="EMBL" id="KAA1081279.1"/>
    </source>
</evidence>